<protein>
    <submittedName>
        <fullName evidence="2">Transcription activator BRG1,Probable global transcription activator SNF2L2,ATP-dependent helicase brm</fullName>
    </submittedName>
</protein>
<feature type="compositionally biased region" description="Polar residues" evidence="1">
    <location>
        <begin position="1"/>
        <end position="20"/>
    </location>
</feature>
<evidence type="ECO:0000313" key="2">
    <source>
        <dbReference type="EMBL" id="CAF3021612.1"/>
    </source>
</evidence>
<sequence length="162" mass="17746">MNHSPSSRPQGPSTLNSGGMPSSTNANAPPAAPTHQGPILTSKSSRITSVPKPSGIDPVSLLNERENRLAAKVASRIDELSNLPGTIEDDTRMKAEIEDSTLETAINFKAYKRTKRQGLREARATEKLEKQLRLEAERKKKAKASRIFECCFSTRQGVSEFP</sequence>
<dbReference type="AlphaFoldDB" id="A0A7R8D4G2"/>
<keyword evidence="3" id="KW-1185">Reference proteome</keyword>
<reference evidence="2" key="1">
    <citation type="submission" date="2021-02" db="EMBL/GenBank/DDBJ databases">
        <authorList>
            <person name="Bekaert M."/>
        </authorList>
    </citation>
    <scope>NUCLEOTIDE SEQUENCE</scope>
    <source>
        <strain evidence="2">IoA-00</strain>
    </source>
</reference>
<keyword evidence="2" id="KW-0347">Helicase</keyword>
<feature type="compositionally biased region" description="Polar residues" evidence="1">
    <location>
        <begin position="39"/>
        <end position="48"/>
    </location>
</feature>
<name>A0A7R8D4G2_LEPSM</name>
<dbReference type="OrthoDB" id="6017at2759"/>
<gene>
    <name evidence="2" type="ORF">LSAA_13700</name>
</gene>
<organism evidence="2 3">
    <name type="scientific">Lepeophtheirus salmonis</name>
    <name type="common">Salmon louse</name>
    <name type="synonym">Caligus salmonis</name>
    <dbReference type="NCBI Taxonomy" id="72036"/>
    <lineage>
        <taxon>Eukaryota</taxon>
        <taxon>Metazoa</taxon>
        <taxon>Ecdysozoa</taxon>
        <taxon>Arthropoda</taxon>
        <taxon>Crustacea</taxon>
        <taxon>Multicrustacea</taxon>
        <taxon>Hexanauplia</taxon>
        <taxon>Copepoda</taxon>
        <taxon>Siphonostomatoida</taxon>
        <taxon>Caligidae</taxon>
        <taxon>Lepeophtheirus</taxon>
    </lineage>
</organism>
<dbReference type="Proteomes" id="UP000675881">
    <property type="component" value="Chromosome 8"/>
</dbReference>
<feature type="region of interest" description="Disordered" evidence="1">
    <location>
        <begin position="1"/>
        <end position="59"/>
    </location>
</feature>
<evidence type="ECO:0000313" key="3">
    <source>
        <dbReference type="Proteomes" id="UP000675881"/>
    </source>
</evidence>
<dbReference type="EMBL" id="HG994587">
    <property type="protein sequence ID" value="CAF3021612.1"/>
    <property type="molecule type" value="Genomic_DNA"/>
</dbReference>
<dbReference type="GO" id="GO:0004386">
    <property type="term" value="F:helicase activity"/>
    <property type="evidence" value="ECO:0007669"/>
    <property type="project" value="UniProtKB-KW"/>
</dbReference>
<keyword evidence="2" id="KW-0067">ATP-binding</keyword>
<keyword evidence="2" id="KW-0547">Nucleotide-binding</keyword>
<accession>A0A7R8D4G2</accession>
<proteinExistence type="predicted"/>
<evidence type="ECO:0000256" key="1">
    <source>
        <dbReference type="SAM" id="MobiDB-lite"/>
    </source>
</evidence>
<keyword evidence="2" id="KW-0378">Hydrolase</keyword>